<evidence type="ECO:0000313" key="2">
    <source>
        <dbReference type="Proteomes" id="UP000610746"/>
    </source>
</evidence>
<dbReference type="Gene3D" id="3.30.70.2970">
    <property type="entry name" value="Protein of unknown function (DUF541), domain 2"/>
    <property type="match status" value="1"/>
</dbReference>
<dbReference type="Gene3D" id="3.30.110.170">
    <property type="entry name" value="Protein of unknown function (DUF541), domain 1"/>
    <property type="match status" value="1"/>
</dbReference>
<dbReference type="AlphaFoldDB" id="A0A8J8K809"/>
<proteinExistence type="predicted"/>
<accession>A0A8J8K809</accession>
<sequence>MKSLTFIALLSINTICYSQVSGNINYRTINDFSQNAVVVSPPRDGEIYINVKGMANVKADQFVAIFSVTQTGKTQTEANQIIDERISESLKQIKLQKNVEIFTDMISFVPVYDYETVRKLFSKRTYNEIPKGFEIKKNIHIKFSNAQQLDGFIKNLAENEIYDLVRVDYYSTKLDDIKKEVSAKAKTMLAEKVKSYETIAAQTFINEDKTFSDGFITKLPVEMYKSYEAYNSSSLDLVRSSNINQVSKNSTIYYQPIFDKDFDFVLNPVVLEPVIQIMYEVKMKIKKVQTNKKEYLIMNSNGDLKSFNIPK</sequence>
<dbReference type="EMBL" id="JABSNO010000006">
    <property type="protein sequence ID" value="NRS92071.1"/>
    <property type="molecule type" value="Genomic_DNA"/>
</dbReference>
<protein>
    <submittedName>
        <fullName evidence="1">Uncharacterized protein YggE</fullName>
    </submittedName>
</protein>
<organism evidence="1 2">
    <name type="scientific">Frigoriflavimonas asaccharolytica</name>
    <dbReference type="NCBI Taxonomy" id="2735899"/>
    <lineage>
        <taxon>Bacteria</taxon>
        <taxon>Pseudomonadati</taxon>
        <taxon>Bacteroidota</taxon>
        <taxon>Flavobacteriia</taxon>
        <taxon>Flavobacteriales</taxon>
        <taxon>Weeksellaceae</taxon>
        <taxon>Frigoriflavimonas</taxon>
    </lineage>
</organism>
<dbReference type="InterPro" id="IPR007497">
    <property type="entry name" value="SIMPL/DUF541"/>
</dbReference>
<comment type="caution">
    <text evidence="1">The sequence shown here is derived from an EMBL/GenBank/DDBJ whole genome shotgun (WGS) entry which is preliminary data.</text>
</comment>
<name>A0A8J8K809_9FLAO</name>
<dbReference type="RefSeq" id="WP_173778686.1">
    <property type="nucleotide sequence ID" value="NZ_JABSNO010000006.1"/>
</dbReference>
<evidence type="ECO:0000313" key="1">
    <source>
        <dbReference type="EMBL" id="NRS92071.1"/>
    </source>
</evidence>
<keyword evidence="2" id="KW-1185">Reference proteome</keyword>
<reference evidence="1" key="1">
    <citation type="submission" date="2020-05" db="EMBL/GenBank/DDBJ databases">
        <title>Genomic Encyclopedia of Type Strains, Phase IV (KMG-V): Genome sequencing to study the core and pangenomes of soil and plant-associated prokaryotes.</title>
        <authorList>
            <person name="Whitman W."/>
        </authorList>
    </citation>
    <scope>NUCLEOTIDE SEQUENCE</scope>
    <source>
        <strain evidence="1">16F</strain>
    </source>
</reference>
<gene>
    <name evidence="1" type="ORF">HNQ03_001138</name>
</gene>
<dbReference type="Pfam" id="PF04402">
    <property type="entry name" value="SIMPL"/>
    <property type="match status" value="1"/>
</dbReference>
<dbReference type="Proteomes" id="UP000610746">
    <property type="component" value="Unassembled WGS sequence"/>
</dbReference>